<dbReference type="InterPro" id="IPR000157">
    <property type="entry name" value="TIR_dom"/>
</dbReference>
<dbReference type="SMART" id="SM00255">
    <property type="entry name" value="TIR"/>
    <property type="match status" value="1"/>
</dbReference>
<evidence type="ECO:0000259" key="3">
    <source>
        <dbReference type="PROSITE" id="PS50104"/>
    </source>
</evidence>
<feature type="region of interest" description="Disordered" evidence="2">
    <location>
        <begin position="208"/>
        <end position="228"/>
    </location>
</feature>
<dbReference type="Proteomes" id="UP001293593">
    <property type="component" value="Unassembled WGS sequence"/>
</dbReference>
<dbReference type="FunFam" id="3.40.50.10140:FF:000007">
    <property type="entry name" value="Disease resistance protein (TIR-NBS-LRR class)"/>
    <property type="match status" value="1"/>
</dbReference>
<dbReference type="PROSITE" id="PS50104">
    <property type="entry name" value="TIR"/>
    <property type="match status" value="1"/>
</dbReference>
<evidence type="ECO:0000313" key="5">
    <source>
        <dbReference type="Proteomes" id="UP001293593"/>
    </source>
</evidence>
<evidence type="ECO:0000256" key="1">
    <source>
        <dbReference type="ARBA" id="ARBA00023027"/>
    </source>
</evidence>
<evidence type="ECO:0000313" key="4">
    <source>
        <dbReference type="EMBL" id="KAK4269219.1"/>
    </source>
</evidence>
<gene>
    <name evidence="4" type="ORF">QN277_022407</name>
</gene>
<proteinExistence type="predicted"/>
<dbReference type="PANTHER" id="PTHR32009:SF159">
    <property type="entry name" value="TIR DOMAIN-CONTAINING PROTEIN"/>
    <property type="match status" value="1"/>
</dbReference>
<evidence type="ECO:0000256" key="2">
    <source>
        <dbReference type="SAM" id="MobiDB-lite"/>
    </source>
</evidence>
<feature type="compositionally biased region" description="Basic and acidic residues" evidence="2">
    <location>
        <begin position="211"/>
        <end position="220"/>
    </location>
</feature>
<dbReference type="Gene3D" id="3.40.50.10140">
    <property type="entry name" value="Toll/interleukin-1 receptor homology (TIR) domain"/>
    <property type="match status" value="1"/>
</dbReference>
<dbReference type="AlphaFoldDB" id="A0AAE1JJL0"/>
<reference evidence="4" key="1">
    <citation type="submission" date="2023-10" db="EMBL/GenBank/DDBJ databases">
        <title>Chromosome-level genome of the transformable northern wattle, Acacia crassicarpa.</title>
        <authorList>
            <person name="Massaro I."/>
            <person name="Sinha N.R."/>
            <person name="Poethig S."/>
            <person name="Leichty A.R."/>
        </authorList>
    </citation>
    <scope>NUCLEOTIDE SEQUENCE</scope>
    <source>
        <strain evidence="4">Acra3RX</strain>
        <tissue evidence="4">Leaf</tissue>
    </source>
</reference>
<keyword evidence="5" id="KW-1185">Reference proteome</keyword>
<comment type="caution">
    <text evidence="4">The sequence shown here is derived from an EMBL/GenBank/DDBJ whole genome shotgun (WGS) entry which is preliminary data.</text>
</comment>
<keyword evidence="1" id="KW-0520">NAD</keyword>
<dbReference type="PANTHER" id="PTHR32009">
    <property type="entry name" value="TMV RESISTANCE PROTEIN N-LIKE"/>
    <property type="match status" value="1"/>
</dbReference>
<protein>
    <recommendedName>
        <fullName evidence="3">TIR domain-containing protein</fullName>
    </recommendedName>
</protein>
<feature type="domain" description="TIR" evidence="3">
    <location>
        <begin position="13"/>
        <end position="180"/>
    </location>
</feature>
<name>A0AAE1JJL0_9FABA</name>
<dbReference type="InterPro" id="IPR035897">
    <property type="entry name" value="Toll_tir_struct_dom_sf"/>
</dbReference>
<organism evidence="4 5">
    <name type="scientific">Acacia crassicarpa</name>
    <name type="common">northern wattle</name>
    <dbReference type="NCBI Taxonomy" id="499986"/>
    <lineage>
        <taxon>Eukaryota</taxon>
        <taxon>Viridiplantae</taxon>
        <taxon>Streptophyta</taxon>
        <taxon>Embryophyta</taxon>
        <taxon>Tracheophyta</taxon>
        <taxon>Spermatophyta</taxon>
        <taxon>Magnoliopsida</taxon>
        <taxon>eudicotyledons</taxon>
        <taxon>Gunneridae</taxon>
        <taxon>Pentapetalae</taxon>
        <taxon>rosids</taxon>
        <taxon>fabids</taxon>
        <taxon>Fabales</taxon>
        <taxon>Fabaceae</taxon>
        <taxon>Caesalpinioideae</taxon>
        <taxon>mimosoid clade</taxon>
        <taxon>Acacieae</taxon>
        <taxon>Acacia</taxon>
    </lineage>
</organism>
<dbReference type="GO" id="GO:0007165">
    <property type="term" value="P:signal transduction"/>
    <property type="evidence" value="ECO:0007669"/>
    <property type="project" value="InterPro"/>
</dbReference>
<accession>A0AAE1JJL0</accession>
<dbReference type="Pfam" id="PF01582">
    <property type="entry name" value="TIR"/>
    <property type="match status" value="1"/>
</dbReference>
<sequence length="249" mass="28111">MAASSPYYLESCKKYDVFISFRGSDVRPGFLSHMKNELVRNDVDVFVDERIERGQEISTALKVAIGASEISLVIFSQGYACSTWCLEELVKIMECKEFQRQTVIPIFYNIDLSHVRKQLGTYSDAFAKHEESFLYTSEKLQSWRSALTKTANLSGYEYLSDNQDESEFIGKIVSCIGKKLSGDSKLLDGIYKKLTKFVSSMKIETQMGLGSREKGKDGNSKEGQNGSWVTKVKFGSFGNWTPRPKNAPF</sequence>
<dbReference type="EMBL" id="JAWXYG010000006">
    <property type="protein sequence ID" value="KAK4269219.1"/>
    <property type="molecule type" value="Genomic_DNA"/>
</dbReference>
<dbReference type="SUPFAM" id="SSF52200">
    <property type="entry name" value="Toll/Interleukin receptor TIR domain"/>
    <property type="match status" value="1"/>
</dbReference>